<gene>
    <name evidence="1" type="ORF">ICJ85_06520</name>
</gene>
<name>A0A8J6PT65_9FLAO</name>
<comment type="caution">
    <text evidence="1">The sequence shown here is derived from an EMBL/GenBank/DDBJ whole genome shotgun (WGS) entry which is preliminary data.</text>
</comment>
<reference evidence="1 2" key="1">
    <citation type="journal article" date="2018" name="J. Microbiol.">
        <title>Aestuariibaculum marinum sp. nov., a marine bacterium isolated from seawater in South Korea.</title>
        <authorList>
            <person name="Choi J."/>
            <person name="Lee D."/>
            <person name="Jang J.H."/>
            <person name="Cha S."/>
            <person name="Seo T."/>
        </authorList>
    </citation>
    <scope>NUCLEOTIDE SEQUENCE [LARGE SCALE GENOMIC DNA]</scope>
    <source>
        <strain evidence="1 2">IP7</strain>
    </source>
</reference>
<proteinExistence type="predicted"/>
<accession>A0A8J6PT65</accession>
<dbReference type="RefSeq" id="WP_188222962.1">
    <property type="nucleotide sequence ID" value="NZ_JACVXD010000002.1"/>
</dbReference>
<protein>
    <submittedName>
        <fullName evidence="1">Uncharacterized protein</fullName>
    </submittedName>
</protein>
<dbReference type="EMBL" id="JACVXD010000002">
    <property type="protein sequence ID" value="MBD0823670.1"/>
    <property type="molecule type" value="Genomic_DNA"/>
</dbReference>
<dbReference type="Proteomes" id="UP000621516">
    <property type="component" value="Unassembled WGS sequence"/>
</dbReference>
<organism evidence="1 2">
    <name type="scientific">Aestuariibaculum marinum</name>
    <dbReference type="NCBI Taxonomy" id="2683592"/>
    <lineage>
        <taxon>Bacteria</taxon>
        <taxon>Pseudomonadati</taxon>
        <taxon>Bacteroidota</taxon>
        <taxon>Flavobacteriia</taxon>
        <taxon>Flavobacteriales</taxon>
        <taxon>Flavobacteriaceae</taxon>
    </lineage>
</organism>
<evidence type="ECO:0000313" key="1">
    <source>
        <dbReference type="EMBL" id="MBD0823670.1"/>
    </source>
</evidence>
<sequence>MECTLEKASQHDEMLLRAVKTLKDLFLKIDYKYEELPEFSFEKMVEVLKEVNGRELTGRQELVLKQIMF</sequence>
<keyword evidence="2" id="KW-1185">Reference proteome</keyword>
<dbReference type="AlphaFoldDB" id="A0A8J6PT65"/>
<evidence type="ECO:0000313" key="2">
    <source>
        <dbReference type="Proteomes" id="UP000621516"/>
    </source>
</evidence>